<dbReference type="EMBL" id="CP039346">
    <property type="protein sequence ID" value="QCD82872.1"/>
    <property type="molecule type" value="Genomic_DNA"/>
</dbReference>
<accession>A0A4D6L2X9</accession>
<protein>
    <submittedName>
        <fullName evidence="1">Uncharacterized protein</fullName>
    </submittedName>
</protein>
<keyword evidence="2" id="KW-1185">Reference proteome</keyword>
<proteinExistence type="predicted"/>
<name>A0A4D6L2X9_VIGUN</name>
<gene>
    <name evidence="1" type="ORF">DEO72_LG2g3213</name>
</gene>
<organism evidence="1 2">
    <name type="scientific">Vigna unguiculata</name>
    <name type="common">Cowpea</name>
    <dbReference type="NCBI Taxonomy" id="3917"/>
    <lineage>
        <taxon>Eukaryota</taxon>
        <taxon>Viridiplantae</taxon>
        <taxon>Streptophyta</taxon>
        <taxon>Embryophyta</taxon>
        <taxon>Tracheophyta</taxon>
        <taxon>Spermatophyta</taxon>
        <taxon>Magnoliopsida</taxon>
        <taxon>eudicotyledons</taxon>
        <taxon>Gunneridae</taxon>
        <taxon>Pentapetalae</taxon>
        <taxon>rosids</taxon>
        <taxon>fabids</taxon>
        <taxon>Fabales</taxon>
        <taxon>Fabaceae</taxon>
        <taxon>Papilionoideae</taxon>
        <taxon>50 kb inversion clade</taxon>
        <taxon>NPAAA clade</taxon>
        <taxon>indigoferoid/millettioid clade</taxon>
        <taxon>Phaseoleae</taxon>
        <taxon>Vigna</taxon>
    </lineage>
</organism>
<dbReference type="AlphaFoldDB" id="A0A4D6L2X9"/>
<reference evidence="1 2" key="1">
    <citation type="submission" date="2019-04" db="EMBL/GenBank/DDBJ databases">
        <title>An improved genome assembly and genetic linkage map for asparagus bean, Vigna unguiculata ssp. sesquipedialis.</title>
        <authorList>
            <person name="Xia Q."/>
            <person name="Zhang R."/>
            <person name="Dong Y."/>
        </authorList>
    </citation>
    <scope>NUCLEOTIDE SEQUENCE [LARGE SCALE GENOMIC DNA]</scope>
    <source>
        <tissue evidence="1">Leaf</tissue>
    </source>
</reference>
<dbReference type="Proteomes" id="UP000501690">
    <property type="component" value="Linkage Group LG2"/>
</dbReference>
<sequence length="118" mass="13031">MVSFSKQSFVHHSHAMCSPSARRSLTFRSRSLVVRSPSARRPRAVHTVRMPPASCLLILRTSSASCSRVLRTVRMPFASCLLVLRAPSASCPHVLCAPRAVHPPYVALFHNQIKKGSK</sequence>
<evidence type="ECO:0000313" key="1">
    <source>
        <dbReference type="EMBL" id="QCD82872.1"/>
    </source>
</evidence>
<evidence type="ECO:0000313" key="2">
    <source>
        <dbReference type="Proteomes" id="UP000501690"/>
    </source>
</evidence>